<protein>
    <recommendedName>
        <fullName evidence="2">Retrotransposon gag domain-containing protein</fullName>
    </recommendedName>
</protein>
<dbReference type="EMBL" id="OIVN01001826">
    <property type="protein sequence ID" value="SPC98064.1"/>
    <property type="molecule type" value="Genomic_DNA"/>
</dbReference>
<organism evidence="1">
    <name type="scientific">Fagus sylvatica</name>
    <name type="common">Beechnut</name>
    <dbReference type="NCBI Taxonomy" id="28930"/>
    <lineage>
        <taxon>Eukaryota</taxon>
        <taxon>Viridiplantae</taxon>
        <taxon>Streptophyta</taxon>
        <taxon>Embryophyta</taxon>
        <taxon>Tracheophyta</taxon>
        <taxon>Spermatophyta</taxon>
        <taxon>Magnoliopsida</taxon>
        <taxon>eudicotyledons</taxon>
        <taxon>Gunneridae</taxon>
        <taxon>Pentapetalae</taxon>
        <taxon>rosids</taxon>
        <taxon>fabids</taxon>
        <taxon>Fagales</taxon>
        <taxon>Fagaceae</taxon>
        <taxon>Fagus</taxon>
    </lineage>
</organism>
<name>A0A2N9GFY2_FAGSY</name>
<sequence length="299" mass="33731">MAIVEGGVRFPLHTFLIDFLQTAALFAGANSGIQVRIFYEYLKLDWPNTFHSPEFEIFYENGDPEVHLQKYGEKMALHLENELLMISVFPESLSKQAAAWFYQLRNLDDLVRVFLEYISSQDTAAPLFSTGAEGKEEVIASFSCTVKTFPFDSPTEYYCRTPSLRSTNGNHTALYCLTSKFATKRAPDSILSHPLNRILVTSRTSQDTSEGPTWEGHKCRTCDEESRHLKDQEEGWGKAEMCKGDPAELCSGNAHTKMPRGQAFACVDSARAKDMRKNHGWHFRPTSGVTLPQVIMNIV</sequence>
<gene>
    <name evidence="1" type="ORF">FSB_LOCUS25946</name>
</gene>
<evidence type="ECO:0008006" key="2">
    <source>
        <dbReference type="Google" id="ProtNLM"/>
    </source>
</evidence>
<proteinExistence type="predicted"/>
<reference evidence="1" key="1">
    <citation type="submission" date="2018-02" db="EMBL/GenBank/DDBJ databases">
        <authorList>
            <person name="Cohen D.B."/>
            <person name="Kent A.D."/>
        </authorList>
    </citation>
    <scope>NUCLEOTIDE SEQUENCE</scope>
</reference>
<accession>A0A2N9GFY2</accession>
<dbReference type="AlphaFoldDB" id="A0A2N9GFY2"/>
<evidence type="ECO:0000313" key="1">
    <source>
        <dbReference type="EMBL" id="SPC98064.1"/>
    </source>
</evidence>